<reference evidence="1" key="1">
    <citation type="submission" date="2019-04" db="EMBL/GenBank/DDBJ databases">
        <title>Microbes associate with the intestines of laboratory mice.</title>
        <authorList>
            <person name="Navarre W."/>
            <person name="Wong E."/>
            <person name="Huang K."/>
            <person name="Tropini C."/>
            <person name="Ng K."/>
            <person name="Yu B."/>
        </authorList>
    </citation>
    <scope>NUCLEOTIDE SEQUENCE</scope>
    <source>
        <strain evidence="1">NM09_H32</strain>
    </source>
</reference>
<evidence type="ECO:0000313" key="2">
    <source>
        <dbReference type="Proteomes" id="UP000308836"/>
    </source>
</evidence>
<name>A0AC61RAB1_9FIRM</name>
<protein>
    <submittedName>
        <fullName evidence="1">Tyrosine recombinase</fullName>
    </submittedName>
</protein>
<dbReference type="EMBL" id="SRYG01000002">
    <property type="protein sequence ID" value="TGY67017.1"/>
    <property type="molecule type" value="Genomic_DNA"/>
</dbReference>
<sequence>MDMTWEQALNQYEIHIRVLENKSLRTTEAYMNDLVHYANWMEQQGRKTPRHVSIVDLDRFMNGYRPGHASASCARMLSSVRSFHRFLALKDETMPDPTLNFKQSSSSKHLPVYMSEAQVKMILDSFGPGDYDELGKTVLETLYACGLRVSELCALDLNDVKTKEQIVRIRHGKGDKERIVPIAQTAARQIERYIRHVRCSSASSKESALFVNGKGHRISRQYVHALIKKKVAALGLDPRISAHSFRHSYASHLLDGGADLRVVQELLGHADIKTTQIYTHIQNKRLSDAYTRFFPDLDGEGDNDVL</sequence>
<evidence type="ECO:0000313" key="1">
    <source>
        <dbReference type="EMBL" id="TGY67017.1"/>
    </source>
</evidence>
<accession>A0AC61RAB1</accession>
<proteinExistence type="predicted"/>
<keyword evidence="2" id="KW-1185">Reference proteome</keyword>
<gene>
    <name evidence="1" type="ORF">E5336_00975</name>
</gene>
<comment type="caution">
    <text evidence="1">The sequence shown here is derived from an EMBL/GenBank/DDBJ whole genome shotgun (WGS) entry which is preliminary data.</text>
</comment>
<organism evidence="1 2">
    <name type="scientific">Dubosiella muris</name>
    <dbReference type="NCBI Taxonomy" id="3038133"/>
    <lineage>
        <taxon>Bacteria</taxon>
        <taxon>Bacillati</taxon>
        <taxon>Bacillota</taxon>
        <taxon>Erysipelotrichia</taxon>
        <taxon>Erysipelotrichales</taxon>
        <taxon>Erysipelotrichaceae</taxon>
        <taxon>Dubosiella</taxon>
    </lineage>
</organism>
<dbReference type="Proteomes" id="UP000308836">
    <property type="component" value="Unassembled WGS sequence"/>
</dbReference>